<dbReference type="Proteomes" id="UP000477750">
    <property type="component" value="Unassembled WGS sequence"/>
</dbReference>
<dbReference type="RefSeq" id="WP_322632866.1">
    <property type="nucleotide sequence ID" value="NZ_WIAO01000002.1"/>
</dbReference>
<organism evidence="2 3">
    <name type="scientific">Glycomyces albidus</name>
    <dbReference type="NCBI Taxonomy" id="2656774"/>
    <lineage>
        <taxon>Bacteria</taxon>
        <taxon>Bacillati</taxon>
        <taxon>Actinomycetota</taxon>
        <taxon>Actinomycetes</taxon>
        <taxon>Glycomycetales</taxon>
        <taxon>Glycomycetaceae</taxon>
        <taxon>Glycomyces</taxon>
    </lineage>
</organism>
<dbReference type="SUPFAM" id="SSF55729">
    <property type="entry name" value="Acyl-CoA N-acyltransferases (Nat)"/>
    <property type="match status" value="1"/>
</dbReference>
<feature type="domain" description="N-acetyltransferase" evidence="1">
    <location>
        <begin position="116"/>
        <end position="246"/>
    </location>
</feature>
<name>A0A6L5G489_9ACTN</name>
<comment type="caution">
    <text evidence="2">The sequence shown here is derived from an EMBL/GenBank/DDBJ whole genome shotgun (WGS) entry which is preliminary data.</text>
</comment>
<proteinExistence type="predicted"/>
<evidence type="ECO:0000313" key="2">
    <source>
        <dbReference type="EMBL" id="MQM24447.1"/>
    </source>
</evidence>
<keyword evidence="3" id="KW-1185">Reference proteome</keyword>
<dbReference type="AlphaFoldDB" id="A0A6L5G489"/>
<dbReference type="Gene3D" id="3.40.630.30">
    <property type="match status" value="1"/>
</dbReference>
<dbReference type="InterPro" id="IPR016181">
    <property type="entry name" value="Acyl_CoA_acyltransferase"/>
</dbReference>
<dbReference type="PROSITE" id="PS51186">
    <property type="entry name" value="GNAT"/>
    <property type="match status" value="1"/>
</dbReference>
<reference evidence="2 3" key="1">
    <citation type="submission" date="2019-10" db="EMBL/GenBank/DDBJ databases">
        <title>Glycomyces albidus sp. nov., a novel actinomycete isolated from rhizosphere soil of wheat (Triticum aestivum L.).</title>
        <authorList>
            <person name="Qian L."/>
        </authorList>
    </citation>
    <scope>NUCLEOTIDE SEQUENCE [LARGE SCALE GENOMIC DNA]</scope>
    <source>
        <strain evidence="2 3">NEAU-7082</strain>
    </source>
</reference>
<dbReference type="InterPro" id="IPR027365">
    <property type="entry name" value="GNAT_acetyltra_YdfB-like"/>
</dbReference>
<protein>
    <submittedName>
        <fullName evidence="2">GNAT family N-acetyltransferase</fullName>
    </submittedName>
</protein>
<keyword evidence="2" id="KW-0808">Transferase</keyword>
<dbReference type="InterPro" id="IPR000182">
    <property type="entry name" value="GNAT_dom"/>
</dbReference>
<evidence type="ECO:0000313" key="3">
    <source>
        <dbReference type="Proteomes" id="UP000477750"/>
    </source>
</evidence>
<gene>
    <name evidence="2" type="ORF">GFD30_02450</name>
</gene>
<sequence length="249" mass="26388">MHHDPLTTRARTLWQALAAAPVAFPSNGGLQVVASPGSMMCPPSWTGIVALGDAAIATVPTDRAAELVQRALRPFDVESLTDPTVMAKALPVRDVLGPAMLAYVSRDAFTPPQPDTEVERLPPEHPDLQALLDSAGEDDADESGIAEITSPAFVVREHGRVVAASGYRLWPEATAHMCVLTAEAERGRGLAKRVAGAAVAHALAADLLPQWRARLEASRRVARALGFRELGGQLSVDLDLDRFEASGPG</sequence>
<accession>A0A6L5G489</accession>
<dbReference type="GO" id="GO:0016747">
    <property type="term" value="F:acyltransferase activity, transferring groups other than amino-acyl groups"/>
    <property type="evidence" value="ECO:0007669"/>
    <property type="project" value="InterPro"/>
</dbReference>
<dbReference type="Pfam" id="PF12746">
    <property type="entry name" value="GNAT_acetyltran"/>
    <property type="match status" value="1"/>
</dbReference>
<evidence type="ECO:0000259" key="1">
    <source>
        <dbReference type="PROSITE" id="PS51186"/>
    </source>
</evidence>
<dbReference type="EMBL" id="WIAO01000002">
    <property type="protein sequence ID" value="MQM24447.1"/>
    <property type="molecule type" value="Genomic_DNA"/>
</dbReference>